<dbReference type="AlphaFoldDB" id="A0A4Y2NL30"/>
<gene>
    <name evidence="1" type="ORF">AVEN_87983_1</name>
</gene>
<keyword evidence="2" id="KW-1185">Reference proteome</keyword>
<evidence type="ECO:0000313" key="2">
    <source>
        <dbReference type="Proteomes" id="UP000499080"/>
    </source>
</evidence>
<name>A0A4Y2NL30_ARAVE</name>
<protein>
    <submittedName>
        <fullName evidence="1">Uncharacterized protein</fullName>
    </submittedName>
</protein>
<proteinExistence type="predicted"/>
<evidence type="ECO:0000313" key="1">
    <source>
        <dbReference type="EMBL" id="GBN38446.1"/>
    </source>
</evidence>
<dbReference type="EMBL" id="BGPR01127960">
    <property type="protein sequence ID" value="GBN38446.1"/>
    <property type="molecule type" value="Genomic_DNA"/>
</dbReference>
<organism evidence="1 2">
    <name type="scientific">Araneus ventricosus</name>
    <name type="common">Orbweaver spider</name>
    <name type="synonym">Epeira ventricosa</name>
    <dbReference type="NCBI Taxonomy" id="182803"/>
    <lineage>
        <taxon>Eukaryota</taxon>
        <taxon>Metazoa</taxon>
        <taxon>Ecdysozoa</taxon>
        <taxon>Arthropoda</taxon>
        <taxon>Chelicerata</taxon>
        <taxon>Arachnida</taxon>
        <taxon>Araneae</taxon>
        <taxon>Araneomorphae</taxon>
        <taxon>Entelegynae</taxon>
        <taxon>Araneoidea</taxon>
        <taxon>Araneidae</taxon>
        <taxon>Araneus</taxon>
    </lineage>
</organism>
<feature type="non-terminal residue" evidence="1">
    <location>
        <position position="1"/>
    </location>
</feature>
<dbReference type="Proteomes" id="UP000499080">
    <property type="component" value="Unassembled WGS sequence"/>
</dbReference>
<reference evidence="1 2" key="1">
    <citation type="journal article" date="2019" name="Sci. Rep.">
        <title>Orb-weaving spider Araneus ventricosus genome elucidates the spidroin gene catalogue.</title>
        <authorList>
            <person name="Kono N."/>
            <person name="Nakamura H."/>
            <person name="Ohtoshi R."/>
            <person name="Moran D.A.P."/>
            <person name="Shinohara A."/>
            <person name="Yoshida Y."/>
            <person name="Fujiwara M."/>
            <person name="Mori M."/>
            <person name="Tomita M."/>
            <person name="Arakawa K."/>
        </authorList>
    </citation>
    <scope>NUCLEOTIDE SEQUENCE [LARGE SCALE GENOMIC DNA]</scope>
</reference>
<sequence length="35" mass="3646">KGPDCISENGVVANSYGMDKELSPTPLAKLDGILL</sequence>
<comment type="caution">
    <text evidence="1">The sequence shown here is derived from an EMBL/GenBank/DDBJ whole genome shotgun (WGS) entry which is preliminary data.</text>
</comment>
<accession>A0A4Y2NL30</accession>